<accession>A0A317U7N9</accession>
<evidence type="ECO:0000313" key="2">
    <source>
        <dbReference type="EMBL" id="PWY56717.1"/>
    </source>
</evidence>
<dbReference type="SUPFAM" id="SSF81383">
    <property type="entry name" value="F-box domain"/>
    <property type="match status" value="1"/>
</dbReference>
<gene>
    <name evidence="2" type="ORF">DGG96_04735</name>
    <name evidence="3" type="ORF">ELY20_06880</name>
</gene>
<dbReference type="RefSeq" id="WP_110141809.1">
    <property type="nucleotide sequence ID" value="NZ_QHJG01000006.1"/>
</dbReference>
<feature type="compositionally biased region" description="Basic and acidic residues" evidence="1">
    <location>
        <begin position="1"/>
        <end position="12"/>
    </location>
</feature>
<feature type="compositionally biased region" description="Polar residues" evidence="1">
    <location>
        <begin position="13"/>
        <end position="32"/>
    </location>
</feature>
<keyword evidence="5" id="KW-1185">Reference proteome</keyword>
<evidence type="ECO:0000313" key="5">
    <source>
        <dbReference type="Proteomes" id="UP000287374"/>
    </source>
</evidence>
<feature type="region of interest" description="Disordered" evidence="1">
    <location>
        <begin position="1"/>
        <end position="32"/>
    </location>
</feature>
<dbReference type="Proteomes" id="UP000247152">
    <property type="component" value="Unassembled WGS sequence"/>
</dbReference>
<comment type="caution">
    <text evidence="2">The sequence shown here is derived from an EMBL/GenBank/DDBJ whole genome shotgun (WGS) entry which is preliminary data.</text>
</comment>
<name>A0A317U7N9_9GAMM</name>
<sequence length="281" mass="32308">MLNVSRDTKNNKEFNTAETIDASTSATEGNSQKPSIQSLQEIILAVIAQDPLLVIKLIQNKSFEDTLIPEILKKSTPFINLVPAELKCELLKFLPIRDWCSLFKVSNEWRQLVITAAELFLNEVARDKPTVILVDKFEESLNSLLEKVKSYHQKTRRRPRQVQEIKQLESEVKSFTQPLAKFFHCQKRMDEIQRAIERGYGNSTLVSIFSGPGNSQLYQIIESFLKECKRNTDSTWFRKVQYCVSLCPEHVIAQQFSDAWLEIKNLQVDLKIPLLSATFGI</sequence>
<reference evidence="3 5" key="2">
    <citation type="submission" date="2018-12" db="EMBL/GenBank/DDBJ databases">
        <title>Legionella sp,whole genome shotgun sequence.</title>
        <authorList>
            <person name="Wu H."/>
        </authorList>
    </citation>
    <scope>NUCLEOTIDE SEQUENCE [LARGE SCALE GENOMIC DNA]</scope>
    <source>
        <strain evidence="3">Km489</strain>
        <strain evidence="5">km489</strain>
    </source>
</reference>
<dbReference type="Gene3D" id="1.20.1280.50">
    <property type="match status" value="1"/>
</dbReference>
<evidence type="ECO:0008006" key="6">
    <source>
        <dbReference type="Google" id="ProtNLM"/>
    </source>
</evidence>
<dbReference type="EMBL" id="RZGX01000007">
    <property type="protein sequence ID" value="RUR23728.1"/>
    <property type="molecule type" value="Genomic_DNA"/>
</dbReference>
<dbReference type="Proteomes" id="UP000287374">
    <property type="component" value="Unassembled WGS sequence"/>
</dbReference>
<reference evidence="2 4" key="1">
    <citation type="submission" date="2018-05" db="EMBL/GenBank/DDBJ databases">
        <title>Legionella qingyii sp.nov., whole genome shotgun sequence.</title>
        <authorList>
            <person name="Wu H."/>
            <person name="Zhu Q."/>
            <person name="Hu C."/>
        </authorList>
    </citation>
    <scope>NUCLEOTIDE SEQUENCE [LARGE SCALE GENOMIC DNA]</scope>
    <source>
        <strain evidence="2 4">HEB18</strain>
    </source>
</reference>
<dbReference type="OrthoDB" id="5653835at2"/>
<evidence type="ECO:0000313" key="4">
    <source>
        <dbReference type="Proteomes" id="UP000247152"/>
    </source>
</evidence>
<organism evidence="2 4">
    <name type="scientific">Legionella qingyii</name>
    <dbReference type="NCBI Taxonomy" id="2184757"/>
    <lineage>
        <taxon>Bacteria</taxon>
        <taxon>Pseudomonadati</taxon>
        <taxon>Pseudomonadota</taxon>
        <taxon>Gammaproteobacteria</taxon>
        <taxon>Legionellales</taxon>
        <taxon>Legionellaceae</taxon>
        <taxon>Legionella</taxon>
    </lineage>
</organism>
<proteinExistence type="predicted"/>
<dbReference type="InterPro" id="IPR036047">
    <property type="entry name" value="F-box-like_dom_sf"/>
</dbReference>
<protein>
    <recommendedName>
        <fullName evidence="6">F-box domain-containing protein</fullName>
    </recommendedName>
</protein>
<evidence type="ECO:0000313" key="3">
    <source>
        <dbReference type="EMBL" id="RUR23728.1"/>
    </source>
</evidence>
<dbReference type="AlphaFoldDB" id="A0A317U7N9"/>
<dbReference type="EMBL" id="QHJG01000006">
    <property type="protein sequence ID" value="PWY56717.1"/>
    <property type="molecule type" value="Genomic_DNA"/>
</dbReference>
<evidence type="ECO:0000256" key="1">
    <source>
        <dbReference type="SAM" id="MobiDB-lite"/>
    </source>
</evidence>